<evidence type="ECO:0000313" key="6">
    <source>
        <dbReference type="EMBL" id="GAA4869972.1"/>
    </source>
</evidence>
<evidence type="ECO:0000313" key="7">
    <source>
        <dbReference type="Proteomes" id="UP001501752"/>
    </source>
</evidence>
<comment type="caution">
    <text evidence="6">The sequence shown here is derived from an EMBL/GenBank/DDBJ whole genome shotgun (WGS) entry which is preliminary data.</text>
</comment>
<evidence type="ECO:0000256" key="2">
    <source>
        <dbReference type="ARBA" id="ARBA00022630"/>
    </source>
</evidence>
<dbReference type="EMBL" id="BAABIS010000001">
    <property type="protein sequence ID" value="GAA4869972.1"/>
    <property type="molecule type" value="Genomic_DNA"/>
</dbReference>
<dbReference type="PANTHER" id="PTHR10961">
    <property type="entry name" value="PEROXISOMAL SARCOSINE OXIDASE"/>
    <property type="match status" value="1"/>
</dbReference>
<protein>
    <submittedName>
        <fullName evidence="6">N-methyl-L-tryptophan oxidase</fullName>
    </submittedName>
</protein>
<dbReference type="InterPro" id="IPR036188">
    <property type="entry name" value="FAD/NAD-bd_sf"/>
</dbReference>
<reference evidence="7" key="1">
    <citation type="journal article" date="2019" name="Int. J. Syst. Evol. Microbiol.">
        <title>The Global Catalogue of Microorganisms (GCM) 10K type strain sequencing project: providing services to taxonomists for standard genome sequencing and annotation.</title>
        <authorList>
            <consortium name="The Broad Institute Genomics Platform"/>
            <consortium name="The Broad Institute Genome Sequencing Center for Infectious Disease"/>
            <person name="Wu L."/>
            <person name="Ma J."/>
        </authorList>
    </citation>
    <scope>NUCLEOTIDE SEQUENCE [LARGE SCALE GENOMIC DNA]</scope>
    <source>
        <strain evidence="7">JCM 13006</strain>
    </source>
</reference>
<evidence type="ECO:0000256" key="1">
    <source>
        <dbReference type="ARBA" id="ARBA00001974"/>
    </source>
</evidence>
<dbReference type="Proteomes" id="UP001501752">
    <property type="component" value="Unassembled WGS sequence"/>
</dbReference>
<dbReference type="InterPro" id="IPR006076">
    <property type="entry name" value="FAD-dep_OxRdtase"/>
</dbReference>
<proteinExistence type="predicted"/>
<sequence>MSTALVVGAGVVGLSVARELALRGHRVTVADPNQPGEQGPSAAESRILRCAYGARSRYAELTWRSLGRWRELERESGQQLLVPSGVLSFASRGTATGWEERSLAALRGLGVPAERLSPREVARRFPAVGTEGLEFALYEPEAGVLRARRAVRALAASCRAHGCAFVRGEARPAGAGVLVDGAEHRADLVVWAVGAALPGLFPELACGRPAGQVSYYLDSPALPCGPGAPAWLDLGRAMYGIGALSSAGVKVVPDVEAPPGVLPASPPELPQPARAYLQRRFPALAGAPVLAAETCTYTTTEDEEFVLGRHPAAPTVWLVGGDSGHGFKNAPAWGSYVCDVLEGTTSPHPRWRLRPATTR</sequence>
<dbReference type="InterPro" id="IPR045170">
    <property type="entry name" value="MTOX"/>
</dbReference>
<dbReference type="PANTHER" id="PTHR10961:SF46">
    <property type="entry name" value="PEROXISOMAL SARCOSINE OXIDASE"/>
    <property type="match status" value="1"/>
</dbReference>
<dbReference type="Pfam" id="PF01266">
    <property type="entry name" value="DAO"/>
    <property type="match status" value="1"/>
</dbReference>
<dbReference type="SUPFAM" id="SSF51905">
    <property type="entry name" value="FAD/NAD(P)-binding domain"/>
    <property type="match status" value="1"/>
</dbReference>
<dbReference type="RefSeq" id="WP_345699635.1">
    <property type="nucleotide sequence ID" value="NZ_BAABIS010000001.1"/>
</dbReference>
<dbReference type="Gene3D" id="3.30.9.10">
    <property type="entry name" value="D-Amino Acid Oxidase, subunit A, domain 2"/>
    <property type="match status" value="1"/>
</dbReference>
<gene>
    <name evidence="6" type="primary">solA</name>
    <name evidence="6" type="ORF">GCM10023235_55880</name>
</gene>
<feature type="domain" description="FAD dependent oxidoreductase" evidence="5">
    <location>
        <begin position="5"/>
        <end position="339"/>
    </location>
</feature>
<name>A0ABP9E9H4_9ACTN</name>
<keyword evidence="3" id="KW-0274">FAD</keyword>
<comment type="cofactor">
    <cofactor evidence="1">
        <name>FAD</name>
        <dbReference type="ChEBI" id="CHEBI:57692"/>
    </cofactor>
</comment>
<evidence type="ECO:0000256" key="3">
    <source>
        <dbReference type="ARBA" id="ARBA00022827"/>
    </source>
</evidence>
<accession>A0ABP9E9H4</accession>
<evidence type="ECO:0000259" key="5">
    <source>
        <dbReference type="Pfam" id="PF01266"/>
    </source>
</evidence>
<organism evidence="6 7">
    <name type="scientific">Kitasatospora terrestris</name>
    <dbReference type="NCBI Taxonomy" id="258051"/>
    <lineage>
        <taxon>Bacteria</taxon>
        <taxon>Bacillati</taxon>
        <taxon>Actinomycetota</taxon>
        <taxon>Actinomycetes</taxon>
        <taxon>Kitasatosporales</taxon>
        <taxon>Streptomycetaceae</taxon>
        <taxon>Kitasatospora</taxon>
    </lineage>
</organism>
<dbReference type="Gene3D" id="3.50.50.60">
    <property type="entry name" value="FAD/NAD(P)-binding domain"/>
    <property type="match status" value="1"/>
</dbReference>
<keyword evidence="4" id="KW-0560">Oxidoreductase</keyword>
<keyword evidence="7" id="KW-1185">Reference proteome</keyword>
<keyword evidence="2" id="KW-0285">Flavoprotein</keyword>
<evidence type="ECO:0000256" key="4">
    <source>
        <dbReference type="ARBA" id="ARBA00023002"/>
    </source>
</evidence>